<evidence type="ECO:0000313" key="3">
    <source>
        <dbReference type="Proteomes" id="UP001233999"/>
    </source>
</evidence>
<protein>
    <submittedName>
        <fullName evidence="2">Uncharacterized protein</fullName>
    </submittedName>
</protein>
<accession>A0AAD8EK12</accession>
<evidence type="ECO:0000313" key="2">
    <source>
        <dbReference type="EMBL" id="KAJ9592799.1"/>
    </source>
</evidence>
<reference evidence="2" key="1">
    <citation type="journal article" date="2023" name="IScience">
        <title>Live-bearing cockroach genome reveals convergent evolutionary mechanisms linked to viviparity in insects and beyond.</title>
        <authorList>
            <person name="Fouks B."/>
            <person name="Harrison M.C."/>
            <person name="Mikhailova A.A."/>
            <person name="Marchal E."/>
            <person name="English S."/>
            <person name="Carruthers M."/>
            <person name="Jennings E.C."/>
            <person name="Chiamaka E.L."/>
            <person name="Frigard R.A."/>
            <person name="Pippel M."/>
            <person name="Attardo G.M."/>
            <person name="Benoit J.B."/>
            <person name="Bornberg-Bauer E."/>
            <person name="Tobe S.S."/>
        </authorList>
    </citation>
    <scope>NUCLEOTIDE SEQUENCE</scope>
    <source>
        <strain evidence="2">Stay&amp;Tobe</strain>
    </source>
</reference>
<keyword evidence="3" id="KW-1185">Reference proteome</keyword>
<feature type="transmembrane region" description="Helical" evidence="1">
    <location>
        <begin position="68"/>
        <end position="95"/>
    </location>
</feature>
<name>A0AAD8EK12_DIPPU</name>
<keyword evidence="1" id="KW-1133">Transmembrane helix</keyword>
<comment type="caution">
    <text evidence="2">The sequence shown here is derived from an EMBL/GenBank/DDBJ whole genome shotgun (WGS) entry which is preliminary data.</text>
</comment>
<organism evidence="2 3">
    <name type="scientific">Diploptera punctata</name>
    <name type="common">Pacific beetle cockroach</name>
    <dbReference type="NCBI Taxonomy" id="6984"/>
    <lineage>
        <taxon>Eukaryota</taxon>
        <taxon>Metazoa</taxon>
        <taxon>Ecdysozoa</taxon>
        <taxon>Arthropoda</taxon>
        <taxon>Hexapoda</taxon>
        <taxon>Insecta</taxon>
        <taxon>Pterygota</taxon>
        <taxon>Neoptera</taxon>
        <taxon>Polyneoptera</taxon>
        <taxon>Dictyoptera</taxon>
        <taxon>Blattodea</taxon>
        <taxon>Blaberoidea</taxon>
        <taxon>Blaberidae</taxon>
        <taxon>Diplopterinae</taxon>
        <taxon>Diploptera</taxon>
    </lineage>
</organism>
<dbReference type="Proteomes" id="UP001233999">
    <property type="component" value="Unassembled WGS sequence"/>
</dbReference>
<evidence type="ECO:0000256" key="1">
    <source>
        <dbReference type="SAM" id="Phobius"/>
    </source>
</evidence>
<keyword evidence="1" id="KW-0472">Membrane</keyword>
<dbReference type="EMBL" id="JASPKZ010003805">
    <property type="protein sequence ID" value="KAJ9592799.1"/>
    <property type="molecule type" value="Genomic_DNA"/>
</dbReference>
<gene>
    <name evidence="2" type="ORF">L9F63_015538</name>
</gene>
<reference evidence="2" key="2">
    <citation type="submission" date="2023-05" db="EMBL/GenBank/DDBJ databases">
        <authorList>
            <person name="Fouks B."/>
        </authorList>
    </citation>
    <scope>NUCLEOTIDE SEQUENCE</scope>
    <source>
        <strain evidence="2">Stay&amp;Tobe</strain>
        <tissue evidence="2">Testes</tissue>
    </source>
</reference>
<dbReference type="AlphaFoldDB" id="A0AAD8EK12"/>
<feature type="transmembrane region" description="Helical" evidence="1">
    <location>
        <begin position="12"/>
        <end position="35"/>
    </location>
</feature>
<feature type="transmembrane region" description="Helical" evidence="1">
    <location>
        <begin position="220"/>
        <end position="243"/>
    </location>
</feature>
<sequence>KLHPSSTSNASTILFVVSASVLMRGLPGGLIFCILPVSSSRFLHFPTVDGCNATLNSRLAHLAASRSLAYVIAHGVIVICCCIFNTILIMANFIFPVLVIFSSHNAIKHFVIKFLHVLTAHVKIDLRHIFQVQCLIHGLLAYLWMIVDLVRTQNFQLQRPNTTFLKICYICFYLKTSFPFDVQPVSSRMDSSLHNICFGILIQPHVTAACGMYAQLAYFLLWYSVAVWIILASDWFGTLSLLLSNGTRKPYFADPIYDPLYICRKD</sequence>
<proteinExistence type="predicted"/>
<keyword evidence="1" id="KW-0812">Transmembrane</keyword>
<feature type="non-terminal residue" evidence="2">
    <location>
        <position position="266"/>
    </location>
</feature>
<feature type="non-terminal residue" evidence="2">
    <location>
        <position position="1"/>
    </location>
</feature>